<accession>A0A0B0N9I9</accession>
<protein>
    <submittedName>
        <fullName evidence="1">Uncharacterized protein</fullName>
    </submittedName>
</protein>
<reference evidence="2" key="1">
    <citation type="submission" date="2014-09" db="EMBL/GenBank/DDBJ databases">
        <authorList>
            <person name="Mudge J."/>
            <person name="Ramaraj T."/>
            <person name="Lindquist I.E."/>
            <person name="Bharti A.K."/>
            <person name="Sundararajan A."/>
            <person name="Cameron C.T."/>
            <person name="Woodward J.E."/>
            <person name="May G.D."/>
            <person name="Brubaker C."/>
            <person name="Broadhvest J."/>
            <person name="Wilkins T.A."/>
        </authorList>
    </citation>
    <scope>NUCLEOTIDE SEQUENCE</scope>
    <source>
        <strain evidence="2">cv. AKA8401</strain>
    </source>
</reference>
<organism evidence="1 2">
    <name type="scientific">Gossypium arboreum</name>
    <name type="common">Tree cotton</name>
    <name type="synonym">Gossypium nanking</name>
    <dbReference type="NCBI Taxonomy" id="29729"/>
    <lineage>
        <taxon>Eukaryota</taxon>
        <taxon>Viridiplantae</taxon>
        <taxon>Streptophyta</taxon>
        <taxon>Embryophyta</taxon>
        <taxon>Tracheophyta</taxon>
        <taxon>Spermatophyta</taxon>
        <taxon>Magnoliopsida</taxon>
        <taxon>eudicotyledons</taxon>
        <taxon>Gunneridae</taxon>
        <taxon>Pentapetalae</taxon>
        <taxon>rosids</taxon>
        <taxon>malvids</taxon>
        <taxon>Malvales</taxon>
        <taxon>Malvaceae</taxon>
        <taxon>Malvoideae</taxon>
        <taxon>Gossypium</taxon>
    </lineage>
</organism>
<proteinExistence type="predicted"/>
<name>A0A0B0N9I9_GOSAR</name>
<evidence type="ECO:0000313" key="1">
    <source>
        <dbReference type="EMBL" id="KHG09465.1"/>
    </source>
</evidence>
<dbReference type="EMBL" id="KN391056">
    <property type="protein sequence ID" value="KHG09465.1"/>
    <property type="molecule type" value="Genomic_DNA"/>
</dbReference>
<dbReference type="AlphaFoldDB" id="A0A0B0N9I9"/>
<evidence type="ECO:0000313" key="2">
    <source>
        <dbReference type="Proteomes" id="UP000032142"/>
    </source>
</evidence>
<dbReference type="Proteomes" id="UP000032142">
    <property type="component" value="Unassembled WGS sequence"/>
</dbReference>
<gene>
    <name evidence="1" type="ORF">F383_14323</name>
</gene>
<sequence>MSLGLLFRSRSCMCCELTAARMSLPYIISSIELIVHQLRRSLPIIAQKS</sequence>
<keyword evidence="2" id="KW-1185">Reference proteome</keyword>